<dbReference type="EMBL" id="JABCQL010000063">
    <property type="protein sequence ID" value="MBF0857510.1"/>
    <property type="molecule type" value="Genomic_DNA"/>
</dbReference>
<evidence type="ECO:0000313" key="10">
    <source>
        <dbReference type="Proteomes" id="UP000603665"/>
    </source>
</evidence>
<comment type="similarity">
    <text evidence="4">Belongs to the TonB-dependent receptor family.</text>
</comment>
<feature type="region of interest" description="Disordered" evidence="5">
    <location>
        <begin position="32"/>
        <end position="89"/>
    </location>
</feature>
<dbReference type="AlphaFoldDB" id="A0AB35ARD3"/>
<reference evidence="9" key="1">
    <citation type="submission" date="2020-04" db="EMBL/GenBank/DDBJ databases">
        <authorList>
            <person name="Sombolestani A."/>
        </authorList>
    </citation>
    <scope>NUCLEOTIDE SEQUENCE</scope>
    <source>
        <strain evidence="9">LMG1408</strain>
    </source>
</reference>
<evidence type="ECO:0000256" key="3">
    <source>
        <dbReference type="ARBA" id="ARBA00023237"/>
    </source>
</evidence>
<dbReference type="Pfam" id="PF00593">
    <property type="entry name" value="TonB_dep_Rec_b-barrel"/>
    <property type="match status" value="1"/>
</dbReference>
<dbReference type="InterPro" id="IPR012910">
    <property type="entry name" value="Plug_dom"/>
</dbReference>
<feature type="compositionally biased region" description="Polar residues" evidence="5">
    <location>
        <begin position="32"/>
        <end position="71"/>
    </location>
</feature>
<keyword evidence="2 4" id="KW-0472">Membrane</keyword>
<evidence type="ECO:0000259" key="8">
    <source>
        <dbReference type="Pfam" id="PF07715"/>
    </source>
</evidence>
<feature type="signal peptide" evidence="6">
    <location>
        <begin position="1"/>
        <end position="23"/>
    </location>
</feature>
<evidence type="ECO:0000256" key="4">
    <source>
        <dbReference type="RuleBase" id="RU003357"/>
    </source>
</evidence>
<dbReference type="SUPFAM" id="SSF56935">
    <property type="entry name" value="Porins"/>
    <property type="match status" value="1"/>
</dbReference>
<dbReference type="RefSeq" id="WP_081107008.1">
    <property type="nucleotide sequence ID" value="NZ_JABCQL010000063.1"/>
</dbReference>
<evidence type="ECO:0000259" key="7">
    <source>
        <dbReference type="Pfam" id="PF00593"/>
    </source>
</evidence>
<dbReference type="GO" id="GO:0009279">
    <property type="term" value="C:cell outer membrane"/>
    <property type="evidence" value="ECO:0007669"/>
    <property type="project" value="UniProtKB-SubCell"/>
</dbReference>
<feature type="domain" description="TonB-dependent receptor plug" evidence="8">
    <location>
        <begin position="86"/>
        <end position="182"/>
    </location>
</feature>
<reference evidence="9" key="2">
    <citation type="submission" date="2023-10" db="EMBL/GenBank/DDBJ databases">
        <title>Description of novel Gluconobacter species.</title>
        <authorList>
            <person name="Cleenwerck I."/>
            <person name="Cnockaert M."/>
            <person name="Borremans W."/>
            <person name="Wieme A.D."/>
            <person name="De Vuyst L."/>
            <person name="Vandamme P."/>
        </authorList>
    </citation>
    <scope>NUCLEOTIDE SEQUENCE</scope>
    <source>
        <strain evidence="9">LMG1408</strain>
    </source>
</reference>
<feature type="domain" description="TonB-dependent receptor-like beta-barrel" evidence="7">
    <location>
        <begin position="296"/>
        <end position="749"/>
    </location>
</feature>
<feature type="chain" id="PRO_5044306326" evidence="6">
    <location>
        <begin position="24"/>
        <end position="800"/>
    </location>
</feature>
<name>A0AB35ARD3_GLUOY</name>
<keyword evidence="4" id="KW-0798">TonB box</keyword>
<evidence type="ECO:0000313" key="9">
    <source>
        <dbReference type="EMBL" id="MBF0857510.1"/>
    </source>
</evidence>
<proteinExistence type="inferred from homology"/>
<gene>
    <name evidence="9" type="ORF">HKD20_13630</name>
</gene>
<accession>A0AB35ARD3</accession>
<dbReference type="Proteomes" id="UP000603665">
    <property type="component" value="Unassembled WGS sequence"/>
</dbReference>
<dbReference type="InterPro" id="IPR000531">
    <property type="entry name" value="Beta-barrel_TonB"/>
</dbReference>
<dbReference type="InterPro" id="IPR036942">
    <property type="entry name" value="Beta-barrel_TonB_sf"/>
</dbReference>
<keyword evidence="6" id="KW-0732">Signal</keyword>
<dbReference type="Gene3D" id="2.170.130.10">
    <property type="entry name" value="TonB-dependent receptor, plug domain"/>
    <property type="match status" value="1"/>
</dbReference>
<protein>
    <submittedName>
        <fullName evidence="9">TonB-dependent receptor plug domain-containing protein</fullName>
    </submittedName>
</protein>
<organism evidence="9 10">
    <name type="scientific">Gluconobacter oxydans</name>
    <name type="common">Gluconobacter suboxydans</name>
    <dbReference type="NCBI Taxonomy" id="442"/>
    <lineage>
        <taxon>Bacteria</taxon>
        <taxon>Pseudomonadati</taxon>
        <taxon>Pseudomonadota</taxon>
        <taxon>Alphaproteobacteria</taxon>
        <taxon>Acetobacterales</taxon>
        <taxon>Acetobacteraceae</taxon>
        <taxon>Gluconobacter</taxon>
    </lineage>
</organism>
<evidence type="ECO:0000256" key="5">
    <source>
        <dbReference type="SAM" id="MobiDB-lite"/>
    </source>
</evidence>
<dbReference type="Pfam" id="PF07715">
    <property type="entry name" value="Plug"/>
    <property type="match status" value="1"/>
</dbReference>
<keyword evidence="3" id="KW-0998">Cell outer membrane</keyword>
<comment type="caution">
    <text evidence="9">The sequence shown here is derived from an EMBL/GenBank/DDBJ whole genome shotgun (WGS) entry which is preliminary data.</text>
</comment>
<keyword evidence="9" id="KW-0675">Receptor</keyword>
<evidence type="ECO:0000256" key="1">
    <source>
        <dbReference type="ARBA" id="ARBA00004442"/>
    </source>
</evidence>
<evidence type="ECO:0000256" key="2">
    <source>
        <dbReference type="ARBA" id="ARBA00023136"/>
    </source>
</evidence>
<dbReference type="InterPro" id="IPR037066">
    <property type="entry name" value="Plug_dom_sf"/>
</dbReference>
<dbReference type="Gene3D" id="2.40.170.20">
    <property type="entry name" value="TonB-dependent receptor, beta-barrel domain"/>
    <property type="match status" value="1"/>
</dbReference>
<sequence length="800" mass="87176">MKKLVVAALLFSSTLSSINSVYAKTGSIARTTSRGVPLSKQSTHSSLTGLDSKSSESIRVTGQGAISNNGVTGRAPGGGLMAPQHGPKTKQTITRDYIATQAPTSNPVQLLAMLPGANTASSDPFGLQGSTISVRGMTSGQIGWLFEGMPLNDVGNSAFYANNVVLSEDLQEVSLTPGSSNINTPTLSASGGLVEMNMVDPSHHAGGMIDAAYGSYNTSREFIRLESGDIGHTGVRSFVSFANVYGNDWRGPGKVKSKQVDAKLVKDWAGGSQTRLALSYATQDIQEDRYPTLSQFEKYGDSQDYNYTKIKNTSNYYKLHRNMFQSMAATLPNEINITRHFQISETPYLYYGYGNGGGASTLTAGSLYSGTQKTALLDPNGSAMSNGTQVLAYTPSIAKTVRIGNVFKGTLELGNHTITGGYWYEWSDKMQQSEASYIDPVSGEAANIWGQTYNYLTPNGYPYASRSQITFSQVHMWFIEDQIDLLQKKLHIEVGFKDAVVKRDGYNSLPGAPYRSTTSNNVPLPQVSATYKLGEHHEFYVVGATNFRLAPNTSMFNVYSSSTGKLATASISQNPEYSIEEEIGYRYHSDLFLADVAFFNYNFTNRQLSLNAYQNGALVSENVNAGGQTTRGVDIEVATRPILYHLRPFASFEYLHASIDNNLHIGNDLLPTKGKTQIMTPSIQAALGLNYDDTHFFASVNLKYIGKQYATFMNDEHIPGYFTNNVTLGYRMHKIGFLKAPQFQLNLSNIADAKFRTGVYSFTNAAKTTTGVYGTSLSGSAPTYYLMPGTSAMFSFSTGF</sequence>
<evidence type="ECO:0000256" key="6">
    <source>
        <dbReference type="SAM" id="SignalP"/>
    </source>
</evidence>
<comment type="subcellular location">
    <subcellularLocation>
        <location evidence="1 4">Cell outer membrane</location>
    </subcellularLocation>
</comment>